<evidence type="ECO:0000313" key="2">
    <source>
        <dbReference type="EMBL" id="MFD0947163.1"/>
    </source>
</evidence>
<reference evidence="3" key="1">
    <citation type="journal article" date="2019" name="Int. J. Syst. Evol. Microbiol.">
        <title>The Global Catalogue of Microorganisms (GCM) 10K type strain sequencing project: providing services to taxonomists for standard genome sequencing and annotation.</title>
        <authorList>
            <consortium name="The Broad Institute Genomics Platform"/>
            <consortium name="The Broad Institute Genome Sequencing Center for Infectious Disease"/>
            <person name="Wu L."/>
            <person name="Ma J."/>
        </authorList>
    </citation>
    <scope>NUCLEOTIDE SEQUENCE [LARGE SCALE GENOMIC DNA]</scope>
    <source>
        <strain evidence="3">CCUG 62982</strain>
    </source>
</reference>
<dbReference type="PROSITE" id="PS51819">
    <property type="entry name" value="VOC"/>
    <property type="match status" value="1"/>
</dbReference>
<dbReference type="Pfam" id="PF00903">
    <property type="entry name" value="Glyoxalase"/>
    <property type="match status" value="1"/>
</dbReference>
<dbReference type="CDD" id="cd07247">
    <property type="entry name" value="SgaA_N_like"/>
    <property type="match status" value="1"/>
</dbReference>
<comment type="caution">
    <text evidence="2">The sequence shown here is derived from an EMBL/GenBank/DDBJ whole genome shotgun (WGS) entry which is preliminary data.</text>
</comment>
<dbReference type="InterPro" id="IPR037523">
    <property type="entry name" value="VOC_core"/>
</dbReference>
<dbReference type="InterPro" id="IPR004360">
    <property type="entry name" value="Glyas_Fos-R_dOase_dom"/>
</dbReference>
<dbReference type="InterPro" id="IPR029068">
    <property type="entry name" value="Glyas_Bleomycin-R_OHBP_Dase"/>
</dbReference>
<dbReference type="PANTHER" id="PTHR33993">
    <property type="entry name" value="GLYOXALASE-RELATED"/>
    <property type="match status" value="1"/>
</dbReference>
<dbReference type="Proteomes" id="UP001596977">
    <property type="component" value="Unassembled WGS sequence"/>
</dbReference>
<dbReference type="RefSeq" id="WP_264944462.1">
    <property type="nucleotide sequence ID" value="NZ_JAPDRA010000005.1"/>
</dbReference>
<sequence>MRISYVELPVKDVAAARDFYAGAFGWSLTDFGPDYAATTTGDVDLGLNGSEDHPIPCVLPIVEVKADLEGALDRVVAAGGTITVPVFAFPGGRRFHFRDPAGNDMGVFIVEQEAAG</sequence>
<dbReference type="SUPFAM" id="SSF54593">
    <property type="entry name" value="Glyoxalase/Bleomycin resistance protein/Dihydroxybiphenyl dioxygenase"/>
    <property type="match status" value="1"/>
</dbReference>
<evidence type="ECO:0000313" key="3">
    <source>
        <dbReference type="Proteomes" id="UP001596977"/>
    </source>
</evidence>
<organism evidence="2 3">
    <name type="scientific">Sphingomonas canadensis</name>
    <dbReference type="NCBI Taxonomy" id="1219257"/>
    <lineage>
        <taxon>Bacteria</taxon>
        <taxon>Pseudomonadati</taxon>
        <taxon>Pseudomonadota</taxon>
        <taxon>Alphaproteobacteria</taxon>
        <taxon>Sphingomonadales</taxon>
        <taxon>Sphingomonadaceae</taxon>
        <taxon>Sphingomonas</taxon>
    </lineage>
</organism>
<dbReference type="Gene3D" id="3.10.180.10">
    <property type="entry name" value="2,3-Dihydroxybiphenyl 1,2-Dioxygenase, domain 1"/>
    <property type="match status" value="1"/>
</dbReference>
<protein>
    <submittedName>
        <fullName evidence="2">VOC family protein</fullName>
    </submittedName>
</protein>
<dbReference type="PANTHER" id="PTHR33993:SF1">
    <property type="entry name" value="GLYOXALASE FAMILY PROTEIN"/>
    <property type="match status" value="1"/>
</dbReference>
<dbReference type="EMBL" id="JBHTJG010000005">
    <property type="protein sequence ID" value="MFD0947163.1"/>
    <property type="molecule type" value="Genomic_DNA"/>
</dbReference>
<evidence type="ECO:0000259" key="1">
    <source>
        <dbReference type="PROSITE" id="PS51819"/>
    </source>
</evidence>
<proteinExistence type="predicted"/>
<name>A0ABW3HAG9_9SPHN</name>
<feature type="domain" description="VOC" evidence="1">
    <location>
        <begin position="2"/>
        <end position="110"/>
    </location>
</feature>
<gene>
    <name evidence="2" type="ORF">ACFQ1E_12505</name>
</gene>
<dbReference type="InterPro" id="IPR052164">
    <property type="entry name" value="Anthracycline_SecMetBiosynth"/>
</dbReference>
<accession>A0ABW3HAG9</accession>
<keyword evidence="3" id="KW-1185">Reference proteome</keyword>